<dbReference type="RefSeq" id="WP_229473757.1">
    <property type="nucleotide sequence ID" value="NZ_VLLB01000001.1"/>
</dbReference>
<name>A0A562RK60_9BURK</name>
<dbReference type="PROSITE" id="PS00409">
    <property type="entry name" value="PROKAR_NTER_METHYL"/>
    <property type="match status" value="1"/>
</dbReference>
<evidence type="ECO:0000256" key="1">
    <source>
        <dbReference type="SAM" id="Phobius"/>
    </source>
</evidence>
<keyword evidence="1" id="KW-0472">Membrane</keyword>
<keyword evidence="1" id="KW-1133">Transmembrane helix</keyword>
<dbReference type="AlphaFoldDB" id="A0A562RK60"/>
<keyword evidence="3" id="KW-1185">Reference proteome</keyword>
<protein>
    <submittedName>
        <fullName evidence="2">MSHA biogenesis protein MshO</fullName>
    </submittedName>
</protein>
<evidence type="ECO:0000313" key="3">
    <source>
        <dbReference type="Proteomes" id="UP000318431"/>
    </source>
</evidence>
<comment type="caution">
    <text evidence="2">The sequence shown here is derived from an EMBL/GenBank/DDBJ whole genome shotgun (WGS) entry which is preliminary data.</text>
</comment>
<dbReference type="InterPro" id="IPR045584">
    <property type="entry name" value="Pilin-like"/>
</dbReference>
<dbReference type="Gene3D" id="3.30.700.10">
    <property type="entry name" value="Glycoprotein, Type 4 Pilin"/>
    <property type="match status" value="1"/>
</dbReference>
<gene>
    <name evidence="2" type="ORF">IP91_00513</name>
</gene>
<dbReference type="EMBL" id="VLLB01000001">
    <property type="protein sequence ID" value="TWI69445.1"/>
    <property type="molecule type" value="Genomic_DNA"/>
</dbReference>
<dbReference type="SUPFAM" id="SSF54523">
    <property type="entry name" value="Pili subunits"/>
    <property type="match status" value="1"/>
</dbReference>
<dbReference type="InterPro" id="IPR012902">
    <property type="entry name" value="N_methyl_site"/>
</dbReference>
<dbReference type="NCBIfam" id="TIGR02532">
    <property type="entry name" value="IV_pilin_GFxxxE"/>
    <property type="match status" value="1"/>
</dbReference>
<accession>A0A562RK60</accession>
<organism evidence="2 3">
    <name type="scientific">Pseudoduganella lurida</name>
    <dbReference type="NCBI Taxonomy" id="1036180"/>
    <lineage>
        <taxon>Bacteria</taxon>
        <taxon>Pseudomonadati</taxon>
        <taxon>Pseudomonadota</taxon>
        <taxon>Betaproteobacteria</taxon>
        <taxon>Burkholderiales</taxon>
        <taxon>Oxalobacteraceae</taxon>
        <taxon>Telluria group</taxon>
        <taxon>Pseudoduganella</taxon>
    </lineage>
</organism>
<keyword evidence="1" id="KW-0812">Transmembrane</keyword>
<evidence type="ECO:0000313" key="2">
    <source>
        <dbReference type="EMBL" id="TWI69445.1"/>
    </source>
</evidence>
<dbReference type="Pfam" id="PF07963">
    <property type="entry name" value="N_methyl"/>
    <property type="match status" value="1"/>
</dbReference>
<feature type="transmembrane region" description="Helical" evidence="1">
    <location>
        <begin position="12"/>
        <end position="32"/>
    </location>
</feature>
<dbReference type="Proteomes" id="UP000318431">
    <property type="component" value="Unassembled WGS sequence"/>
</dbReference>
<proteinExistence type="predicted"/>
<sequence>MPTGAGRGFTLVEAIIVIAITGIIAGMVAIFIRVPVKSYVDTQARAQIADAADLALRRMTREMRLALPATVTVYNNQLAVQFLLTKTGGRYISINDGPPATLLPLDFTSGKTQFDIVGAAPTGKQAIVAGDYIAIGNLGIAPADAYAFGAGADNISRVASIAGSRVTLAQNYFSSTQSTGGGFQVVTGTVTYLCTPATSGAGTLQRYFTTSIVKGIGNLNTLGTPALLTNMVAGCTFSYTVLPGQNAGALATLVLTLRHANGESARLVRQTQLDNPT</sequence>
<reference evidence="2 3" key="1">
    <citation type="journal article" date="2015" name="Stand. Genomic Sci.">
        <title>Genomic Encyclopedia of Bacterial and Archaeal Type Strains, Phase III: the genomes of soil and plant-associated and newly described type strains.</title>
        <authorList>
            <person name="Whitman W.B."/>
            <person name="Woyke T."/>
            <person name="Klenk H.P."/>
            <person name="Zhou Y."/>
            <person name="Lilburn T.G."/>
            <person name="Beck B.J."/>
            <person name="De Vos P."/>
            <person name="Vandamme P."/>
            <person name="Eisen J.A."/>
            <person name="Garrity G."/>
            <person name="Hugenholtz P."/>
            <person name="Kyrpides N.C."/>
        </authorList>
    </citation>
    <scope>NUCLEOTIDE SEQUENCE [LARGE SCALE GENOMIC DNA]</scope>
    <source>
        <strain evidence="2 3">CGMCC 1.10822</strain>
    </source>
</reference>